<keyword evidence="3" id="KW-1185">Reference proteome</keyword>
<dbReference type="InterPro" id="IPR036689">
    <property type="entry name" value="ESAT-6-like_sf"/>
</dbReference>
<evidence type="ECO:0000313" key="3">
    <source>
        <dbReference type="Proteomes" id="UP000283832"/>
    </source>
</evidence>
<dbReference type="EMBL" id="QXEC01000022">
    <property type="protein sequence ID" value="RIV36055.1"/>
    <property type="molecule type" value="Genomic_DNA"/>
</dbReference>
<dbReference type="Proteomes" id="UP000283832">
    <property type="component" value="Unassembled WGS sequence"/>
</dbReference>
<reference evidence="2 3" key="1">
    <citation type="submission" date="2018-08" db="EMBL/GenBank/DDBJ databases">
        <title>Jishengella sp. nov., isolated from a root of Azadirachta indica A. Juss. var. siamensis Valenton.</title>
        <authorList>
            <person name="Kuncharoen N."/>
            <person name="Tanasupawat S."/>
            <person name="Kudo T."/>
            <person name="Ohkuma M."/>
        </authorList>
    </citation>
    <scope>NUCLEOTIDE SEQUENCE [LARGE SCALE GENOMIC DNA]</scope>
    <source>
        <strain evidence="2 3">AZ1-13</strain>
    </source>
</reference>
<evidence type="ECO:0000313" key="2">
    <source>
        <dbReference type="EMBL" id="RIV36055.1"/>
    </source>
</evidence>
<dbReference type="SUPFAM" id="SSF140453">
    <property type="entry name" value="EsxAB dimer-like"/>
    <property type="match status" value="1"/>
</dbReference>
<sequence>MRQPLPPDPPAPPTGLHRERQTDEYPVPEPGRRRHDRQHPQRLRDHDGQRQRGDAVGRGGRLVGAVDGRRGQPVPHRVAGLDRRGQPGPQRPRTAAHGDDPAPEHLVQHRGRGRPARPVVRLTSRTRSRKDFDVATYSLNPNGLLDSGAELRGVTNSIQNAINDLNGFVNQFIAANAGGAAVSYQSAQNTWNQGLVQMNQALDRGAVAIDQIRDNYQIADTRGAALFQGNI</sequence>
<dbReference type="AlphaFoldDB" id="A0A418MQZ6"/>
<evidence type="ECO:0008006" key="4">
    <source>
        <dbReference type="Google" id="ProtNLM"/>
    </source>
</evidence>
<feature type="region of interest" description="Disordered" evidence="1">
    <location>
        <begin position="1"/>
        <end position="118"/>
    </location>
</feature>
<accession>A0A418MQZ6</accession>
<dbReference type="Pfam" id="PF06013">
    <property type="entry name" value="WXG100"/>
    <property type="match status" value="1"/>
</dbReference>
<protein>
    <recommendedName>
        <fullName evidence="4">WXG100 family type VII secretion target</fullName>
    </recommendedName>
</protein>
<comment type="caution">
    <text evidence="2">The sequence shown here is derived from an EMBL/GenBank/DDBJ whole genome shotgun (WGS) entry which is preliminary data.</text>
</comment>
<feature type="compositionally biased region" description="Basic and acidic residues" evidence="1">
    <location>
        <begin position="96"/>
        <end position="107"/>
    </location>
</feature>
<feature type="compositionally biased region" description="Basic and acidic residues" evidence="1">
    <location>
        <begin position="38"/>
        <end position="55"/>
    </location>
</feature>
<proteinExistence type="predicted"/>
<dbReference type="InterPro" id="IPR010310">
    <property type="entry name" value="T7SS_ESAT-6-like"/>
</dbReference>
<gene>
    <name evidence="2" type="ORF">D2L64_20685</name>
</gene>
<feature type="compositionally biased region" description="Pro residues" evidence="1">
    <location>
        <begin position="1"/>
        <end position="13"/>
    </location>
</feature>
<evidence type="ECO:0000256" key="1">
    <source>
        <dbReference type="SAM" id="MobiDB-lite"/>
    </source>
</evidence>
<name>A0A418MQZ6_9ACTN</name>
<organism evidence="2 3">
    <name type="scientific">Micromonospora radicis</name>
    <dbReference type="NCBI Taxonomy" id="1894971"/>
    <lineage>
        <taxon>Bacteria</taxon>
        <taxon>Bacillati</taxon>
        <taxon>Actinomycetota</taxon>
        <taxon>Actinomycetes</taxon>
        <taxon>Micromonosporales</taxon>
        <taxon>Micromonosporaceae</taxon>
        <taxon>Micromonospora</taxon>
    </lineage>
</organism>
<dbReference type="Gene3D" id="1.10.287.1060">
    <property type="entry name" value="ESAT-6-like"/>
    <property type="match status" value="1"/>
</dbReference>